<dbReference type="EMBL" id="CCXQ01000003">
    <property type="protein sequence ID" value="CEG20354.1"/>
    <property type="molecule type" value="Genomic_DNA"/>
</dbReference>
<name>A0A098EDH2_ANAPH</name>
<gene>
    <name evidence="1" type="ORF">ANAPHAGO_00202</name>
</gene>
<dbReference type="Proteomes" id="UP000055047">
    <property type="component" value="Unassembled WGS sequence"/>
</dbReference>
<proteinExistence type="predicted"/>
<protein>
    <submittedName>
        <fullName evidence="1">Uncharacterized protein</fullName>
    </submittedName>
</protein>
<dbReference type="RefSeq" id="WP_155638040.1">
    <property type="nucleotide sequence ID" value="NZ_CCXQ01000003.1"/>
</dbReference>
<evidence type="ECO:0000313" key="2">
    <source>
        <dbReference type="Proteomes" id="UP000055047"/>
    </source>
</evidence>
<accession>A0A098EDH2</accession>
<sequence>MISIVAQRFTVLLDLMIEHPAAVGLCARMRLFLQDVMLSIFSQGE</sequence>
<organism evidence="1 2">
    <name type="scientific">Anaplasma phagocytophilum</name>
    <name type="common">Ehrlichia phagocytophila</name>
    <dbReference type="NCBI Taxonomy" id="948"/>
    <lineage>
        <taxon>Bacteria</taxon>
        <taxon>Pseudomonadati</taxon>
        <taxon>Pseudomonadota</taxon>
        <taxon>Alphaproteobacteria</taxon>
        <taxon>Rickettsiales</taxon>
        <taxon>Anaplasmataceae</taxon>
        <taxon>Anaplasma</taxon>
        <taxon>phagocytophilum group</taxon>
    </lineage>
</organism>
<evidence type="ECO:0000313" key="1">
    <source>
        <dbReference type="EMBL" id="CEG20354.1"/>
    </source>
</evidence>
<reference evidence="1 2" key="1">
    <citation type="submission" date="2014-09" db="EMBL/GenBank/DDBJ databases">
        <authorList>
            <person name="Loux Valentin"/>
            <person name="Dugat Thibaut"/>
        </authorList>
    </citation>
    <scope>NUCLEOTIDE SEQUENCE [LARGE SCALE GENOMIC DNA]</scope>
    <source>
        <strain evidence="1 2">BOV-10_179</strain>
    </source>
</reference>
<dbReference type="AlphaFoldDB" id="A0A098EDH2"/>